<accession>A0A6J6KGG8</accession>
<keyword evidence="2" id="KW-0813">Transport</keyword>
<comment type="subcellular location">
    <subcellularLocation>
        <location evidence="1">Cell membrane</location>
        <topology evidence="1">Multi-pass membrane protein</topology>
    </subcellularLocation>
</comment>
<dbReference type="AlphaFoldDB" id="A0A6J6KGG8"/>
<evidence type="ECO:0000256" key="3">
    <source>
        <dbReference type="ARBA" id="ARBA00022475"/>
    </source>
</evidence>
<dbReference type="InterPro" id="IPR036259">
    <property type="entry name" value="MFS_trans_sf"/>
</dbReference>
<dbReference type="EMBL" id="CAFBLK010000004">
    <property type="protein sequence ID" value="CAB4855447.1"/>
    <property type="molecule type" value="Genomic_DNA"/>
</dbReference>
<feature type="transmembrane region" description="Helical" evidence="7">
    <location>
        <begin position="56"/>
        <end position="77"/>
    </location>
</feature>
<dbReference type="GO" id="GO:0022857">
    <property type="term" value="F:transmembrane transporter activity"/>
    <property type="evidence" value="ECO:0007669"/>
    <property type="project" value="InterPro"/>
</dbReference>
<gene>
    <name evidence="9" type="ORF">UFOPK2242_00242</name>
    <name evidence="10" type="ORF">UFOPK2925_00210</name>
    <name evidence="11" type="ORF">UFOPK3317_00054</name>
</gene>
<dbReference type="SUPFAM" id="SSF103473">
    <property type="entry name" value="MFS general substrate transporter"/>
    <property type="match status" value="1"/>
</dbReference>
<dbReference type="PANTHER" id="PTHR23513:SF11">
    <property type="entry name" value="STAPHYLOFERRIN A TRANSPORTER"/>
    <property type="match status" value="1"/>
</dbReference>
<feature type="transmembrane region" description="Helical" evidence="7">
    <location>
        <begin position="300"/>
        <end position="318"/>
    </location>
</feature>
<evidence type="ECO:0000313" key="11">
    <source>
        <dbReference type="EMBL" id="CAB4855447.1"/>
    </source>
</evidence>
<evidence type="ECO:0000259" key="8">
    <source>
        <dbReference type="PROSITE" id="PS50850"/>
    </source>
</evidence>
<dbReference type="PROSITE" id="PS50850">
    <property type="entry name" value="MFS"/>
    <property type="match status" value="1"/>
</dbReference>
<evidence type="ECO:0000313" key="10">
    <source>
        <dbReference type="EMBL" id="CAB4769844.1"/>
    </source>
</evidence>
<keyword evidence="5 7" id="KW-1133">Transmembrane helix</keyword>
<evidence type="ECO:0000256" key="6">
    <source>
        <dbReference type="ARBA" id="ARBA00023136"/>
    </source>
</evidence>
<dbReference type="EMBL" id="CAEZZU010000014">
    <property type="protein sequence ID" value="CAB4769844.1"/>
    <property type="molecule type" value="Genomic_DNA"/>
</dbReference>
<organism evidence="9">
    <name type="scientific">freshwater metagenome</name>
    <dbReference type="NCBI Taxonomy" id="449393"/>
    <lineage>
        <taxon>unclassified sequences</taxon>
        <taxon>metagenomes</taxon>
        <taxon>ecological metagenomes</taxon>
    </lineage>
</organism>
<keyword evidence="3" id="KW-1003">Cell membrane</keyword>
<proteinExistence type="predicted"/>
<feature type="transmembrane region" description="Helical" evidence="7">
    <location>
        <begin position="184"/>
        <end position="201"/>
    </location>
</feature>
<dbReference type="GO" id="GO:0005886">
    <property type="term" value="C:plasma membrane"/>
    <property type="evidence" value="ECO:0007669"/>
    <property type="project" value="UniProtKB-SubCell"/>
</dbReference>
<dbReference type="InterPro" id="IPR020846">
    <property type="entry name" value="MFS_dom"/>
</dbReference>
<evidence type="ECO:0000256" key="2">
    <source>
        <dbReference type="ARBA" id="ARBA00022448"/>
    </source>
</evidence>
<keyword evidence="6 7" id="KW-0472">Membrane</keyword>
<feature type="transmembrane region" description="Helical" evidence="7">
    <location>
        <begin position="235"/>
        <end position="257"/>
    </location>
</feature>
<feature type="domain" description="Major facilitator superfamily (MFS) profile" evidence="8">
    <location>
        <begin position="23"/>
        <end position="411"/>
    </location>
</feature>
<evidence type="ECO:0000256" key="1">
    <source>
        <dbReference type="ARBA" id="ARBA00004651"/>
    </source>
</evidence>
<dbReference type="InterPro" id="IPR010290">
    <property type="entry name" value="TM_effector"/>
</dbReference>
<dbReference type="CDD" id="cd06173">
    <property type="entry name" value="MFS_MefA_like"/>
    <property type="match status" value="1"/>
</dbReference>
<dbReference type="EMBL" id="CAEZWM010000015">
    <property type="protein sequence ID" value="CAB4648266.1"/>
    <property type="molecule type" value="Genomic_DNA"/>
</dbReference>
<evidence type="ECO:0000313" key="9">
    <source>
        <dbReference type="EMBL" id="CAB4648266.1"/>
    </source>
</evidence>
<keyword evidence="4 7" id="KW-0812">Transmembrane</keyword>
<evidence type="ECO:0000256" key="7">
    <source>
        <dbReference type="SAM" id="Phobius"/>
    </source>
</evidence>
<reference evidence="9" key="1">
    <citation type="submission" date="2020-05" db="EMBL/GenBank/DDBJ databases">
        <authorList>
            <person name="Chiriac C."/>
            <person name="Salcher M."/>
            <person name="Ghai R."/>
            <person name="Kavagutti S V."/>
        </authorList>
    </citation>
    <scope>NUCLEOTIDE SEQUENCE</scope>
</reference>
<evidence type="ECO:0000256" key="5">
    <source>
        <dbReference type="ARBA" id="ARBA00022989"/>
    </source>
</evidence>
<feature type="transmembrane region" description="Helical" evidence="7">
    <location>
        <begin position="386"/>
        <end position="404"/>
    </location>
</feature>
<feature type="transmembrane region" description="Helical" evidence="7">
    <location>
        <begin position="324"/>
        <end position="346"/>
    </location>
</feature>
<protein>
    <submittedName>
        <fullName evidence="9">Unannotated protein</fullName>
    </submittedName>
</protein>
<dbReference type="Pfam" id="PF05977">
    <property type="entry name" value="MFS_3"/>
    <property type="match status" value="1"/>
</dbReference>
<dbReference type="PANTHER" id="PTHR23513">
    <property type="entry name" value="INTEGRAL MEMBRANE EFFLUX PROTEIN-RELATED"/>
    <property type="match status" value="1"/>
</dbReference>
<feature type="transmembrane region" description="Helical" evidence="7">
    <location>
        <begin position="358"/>
        <end position="380"/>
    </location>
</feature>
<feature type="transmembrane region" description="Helical" evidence="7">
    <location>
        <begin position="269"/>
        <end position="288"/>
    </location>
</feature>
<dbReference type="Gene3D" id="1.20.1250.20">
    <property type="entry name" value="MFS general substrate transporter like domains"/>
    <property type="match status" value="1"/>
</dbReference>
<sequence length="416" mass="44410">MARSASRPAPRPGTAGSALRHRDFRIVWAGTFTSNIGTWMQNVLLGAWGWELTRSATYVGILYFAQLGPLLLLSVFGGVLADVLDRRRLLVITQLEQLVGSLVLAGLALSDNPPLAGIALCVLAIGVGNAFAAPSIGAIMPTLVPREDIPGSVSLQSVQMNLSRVIGPSIGAPLYAVFGAAPVFAINAATYLFAIVSLMVAKFPRLSPHPPTERGLARLSSGFRIAWNDPLVKRILITLTIFSFFSLTFVGLMPAIAAQNFGIRPKSTAYGALYAVFGFGAAMGAISVGTILHGRRKERIVRLGLIAFAVLLAIFACIRSPFWAFPAVCILGFAYFAVITSLSTVLQSHLDNAVRGRVMALWIMAFGGTVPIGVLFGGWIENSIGITAVMLYGAFVALCLAYYSDLENAHRSHRTT</sequence>
<evidence type="ECO:0000256" key="4">
    <source>
        <dbReference type="ARBA" id="ARBA00022692"/>
    </source>
</evidence>
<feature type="transmembrane region" description="Helical" evidence="7">
    <location>
        <begin position="115"/>
        <end position="140"/>
    </location>
</feature>
<feature type="transmembrane region" description="Helical" evidence="7">
    <location>
        <begin position="26"/>
        <end position="50"/>
    </location>
</feature>
<name>A0A6J6KGG8_9ZZZZ</name>